<dbReference type="EMBL" id="JACGWN010000010">
    <property type="protein sequence ID" value="KAL0428251.1"/>
    <property type="molecule type" value="Genomic_DNA"/>
</dbReference>
<proteinExistence type="predicted"/>
<accession>A0AAW2VIS7</accession>
<dbReference type="AlphaFoldDB" id="A0AAW2VIS7"/>
<organism evidence="2">
    <name type="scientific">Sesamum latifolium</name>
    <dbReference type="NCBI Taxonomy" id="2727402"/>
    <lineage>
        <taxon>Eukaryota</taxon>
        <taxon>Viridiplantae</taxon>
        <taxon>Streptophyta</taxon>
        <taxon>Embryophyta</taxon>
        <taxon>Tracheophyta</taxon>
        <taxon>Spermatophyta</taxon>
        <taxon>Magnoliopsida</taxon>
        <taxon>eudicotyledons</taxon>
        <taxon>Gunneridae</taxon>
        <taxon>Pentapetalae</taxon>
        <taxon>asterids</taxon>
        <taxon>lamiids</taxon>
        <taxon>Lamiales</taxon>
        <taxon>Pedaliaceae</taxon>
        <taxon>Sesamum</taxon>
    </lineage>
</organism>
<dbReference type="InterPro" id="IPR013103">
    <property type="entry name" value="RVT_2"/>
</dbReference>
<reference evidence="2" key="2">
    <citation type="journal article" date="2024" name="Plant">
        <title>Genomic evolution and insights into agronomic trait innovations of Sesamum species.</title>
        <authorList>
            <person name="Miao H."/>
            <person name="Wang L."/>
            <person name="Qu L."/>
            <person name="Liu H."/>
            <person name="Sun Y."/>
            <person name="Le M."/>
            <person name="Wang Q."/>
            <person name="Wei S."/>
            <person name="Zheng Y."/>
            <person name="Lin W."/>
            <person name="Duan Y."/>
            <person name="Cao H."/>
            <person name="Xiong S."/>
            <person name="Wang X."/>
            <person name="Wei L."/>
            <person name="Li C."/>
            <person name="Ma Q."/>
            <person name="Ju M."/>
            <person name="Zhao R."/>
            <person name="Li G."/>
            <person name="Mu C."/>
            <person name="Tian Q."/>
            <person name="Mei H."/>
            <person name="Zhang T."/>
            <person name="Gao T."/>
            <person name="Zhang H."/>
        </authorList>
    </citation>
    <scope>NUCLEOTIDE SEQUENCE</scope>
    <source>
        <strain evidence="2">KEN1</strain>
    </source>
</reference>
<feature type="domain" description="Reverse transcriptase Ty1/copia-type" evidence="1">
    <location>
        <begin position="70"/>
        <end position="128"/>
    </location>
</feature>
<reference evidence="2" key="1">
    <citation type="submission" date="2020-06" db="EMBL/GenBank/DDBJ databases">
        <authorList>
            <person name="Li T."/>
            <person name="Hu X."/>
            <person name="Zhang T."/>
            <person name="Song X."/>
            <person name="Zhang H."/>
            <person name="Dai N."/>
            <person name="Sheng W."/>
            <person name="Hou X."/>
            <person name="Wei L."/>
        </authorList>
    </citation>
    <scope>NUCLEOTIDE SEQUENCE</scope>
    <source>
        <strain evidence="2">KEN1</strain>
        <tissue evidence="2">Leaf</tissue>
    </source>
</reference>
<gene>
    <name evidence="2" type="ORF">Slati_2999900</name>
</gene>
<name>A0AAW2VIS7_9LAMI</name>
<evidence type="ECO:0000313" key="2">
    <source>
        <dbReference type="EMBL" id="KAL0428251.1"/>
    </source>
</evidence>
<protein>
    <recommendedName>
        <fullName evidence="1">Reverse transcriptase Ty1/copia-type domain-containing protein</fullName>
    </recommendedName>
</protein>
<sequence length="134" mass="15518">MFDIAKYRPPHLMILLIHCLLLQLLRPLCLLSQILTFLLLFAKTYYEAVLHPEWKLAMDEKISALISRGTWELVSAPVDANVVSCRWVFTLKYQVDASMIVIRPVWLLKGFAQTYGVDYFEIFSPVARPIPFES</sequence>
<comment type="caution">
    <text evidence="2">The sequence shown here is derived from an EMBL/GenBank/DDBJ whole genome shotgun (WGS) entry which is preliminary data.</text>
</comment>
<evidence type="ECO:0000259" key="1">
    <source>
        <dbReference type="Pfam" id="PF07727"/>
    </source>
</evidence>
<dbReference type="Pfam" id="PF07727">
    <property type="entry name" value="RVT_2"/>
    <property type="match status" value="1"/>
</dbReference>